<keyword evidence="2" id="KW-1133">Transmembrane helix</keyword>
<dbReference type="AlphaFoldDB" id="A0A1K1NVH7"/>
<protein>
    <submittedName>
        <fullName evidence="3">Uncharacterized iron-regulated membrane protein</fullName>
    </submittedName>
</protein>
<reference evidence="3 4" key="1">
    <citation type="submission" date="2016-11" db="EMBL/GenBank/DDBJ databases">
        <authorList>
            <person name="Jaros S."/>
            <person name="Januszkiewicz K."/>
            <person name="Wedrychowicz H."/>
        </authorList>
    </citation>
    <scope>NUCLEOTIDE SEQUENCE [LARGE SCALE GENOMIC DNA]</scope>
    <source>
        <strain evidence="3 4">CGMCC 1.12145</strain>
    </source>
</reference>
<dbReference type="STRING" id="1150368.SAMN02927921_01492"/>
<feature type="region of interest" description="Disordered" evidence="1">
    <location>
        <begin position="371"/>
        <end position="394"/>
    </location>
</feature>
<sequence length="394" mass="45210">MKLKPYIKTLHLWLGLVSGLVVFVVALSGSVLVFEDELGPFFDPAYYNTPEHAAAAKIPTDILIENALQKHPGAVLQNLYTFNDPKRSVLINLTDINGEQRVISASPYSGKILKDTLYEKRFFTIVTKLHRYLLMGDTGKAITGAACLIFTVLLISGMILWWPSKLKNLKQRLKIKWKASFKRVNWDIHAVLGFYSVIPLLLIALTGLIWSYRWYENTMYYIADGTPKPIHKVKNRETDSYSTRDNNNFYTSILKETDSLFTYRGDIRLIRDLKGKNSILVLKENLEAPIPNIRDMVYFDMYSGERLQIKRYDELSAGDKIRRMIYPLHTGSIYGYPTKILAFVVCLIAAASPVTGLLIWTGRKKKKNKAFLRQKAESHKPRKLRRSIPERQSV</sequence>
<feature type="transmembrane region" description="Helical" evidence="2">
    <location>
        <begin position="12"/>
        <end position="34"/>
    </location>
</feature>
<evidence type="ECO:0000256" key="2">
    <source>
        <dbReference type="SAM" id="Phobius"/>
    </source>
</evidence>
<organism evidence="3 4">
    <name type="scientific">Sinomicrobium oceani</name>
    <dbReference type="NCBI Taxonomy" id="1150368"/>
    <lineage>
        <taxon>Bacteria</taxon>
        <taxon>Pseudomonadati</taxon>
        <taxon>Bacteroidota</taxon>
        <taxon>Flavobacteriia</taxon>
        <taxon>Flavobacteriales</taxon>
        <taxon>Flavobacteriaceae</taxon>
        <taxon>Sinomicrobium</taxon>
    </lineage>
</organism>
<proteinExistence type="predicted"/>
<dbReference type="PANTHER" id="PTHR34219:SF3">
    <property type="entry name" value="BLL7967 PROTEIN"/>
    <property type="match status" value="1"/>
</dbReference>
<evidence type="ECO:0000313" key="4">
    <source>
        <dbReference type="Proteomes" id="UP000182248"/>
    </source>
</evidence>
<dbReference type="Proteomes" id="UP000182248">
    <property type="component" value="Unassembled WGS sequence"/>
</dbReference>
<gene>
    <name evidence="3" type="ORF">SAMN02927921_01492</name>
</gene>
<evidence type="ECO:0000256" key="1">
    <source>
        <dbReference type="SAM" id="MobiDB-lite"/>
    </source>
</evidence>
<feature type="transmembrane region" description="Helical" evidence="2">
    <location>
        <begin position="340"/>
        <end position="360"/>
    </location>
</feature>
<dbReference type="RefSeq" id="WP_072316717.1">
    <property type="nucleotide sequence ID" value="NZ_FPJE01000006.1"/>
</dbReference>
<dbReference type="InterPro" id="IPR005625">
    <property type="entry name" value="PepSY-ass_TM"/>
</dbReference>
<feature type="transmembrane region" description="Helical" evidence="2">
    <location>
        <begin position="141"/>
        <end position="163"/>
    </location>
</feature>
<name>A0A1K1NVH7_9FLAO</name>
<accession>A0A1K1NVH7</accession>
<dbReference type="Pfam" id="PF03929">
    <property type="entry name" value="PepSY_TM"/>
    <property type="match status" value="1"/>
</dbReference>
<keyword evidence="2" id="KW-0472">Membrane</keyword>
<keyword evidence="2" id="KW-0812">Transmembrane</keyword>
<dbReference type="PANTHER" id="PTHR34219">
    <property type="entry name" value="IRON-REGULATED INNER MEMBRANE PROTEIN-RELATED"/>
    <property type="match status" value="1"/>
</dbReference>
<feature type="transmembrane region" description="Helical" evidence="2">
    <location>
        <begin position="184"/>
        <end position="210"/>
    </location>
</feature>
<dbReference type="EMBL" id="FPJE01000006">
    <property type="protein sequence ID" value="SFW39464.1"/>
    <property type="molecule type" value="Genomic_DNA"/>
</dbReference>
<evidence type="ECO:0000313" key="3">
    <source>
        <dbReference type="EMBL" id="SFW39464.1"/>
    </source>
</evidence>
<keyword evidence="4" id="KW-1185">Reference proteome</keyword>
<dbReference type="OrthoDB" id="111691at2"/>